<keyword evidence="2" id="KW-1185">Reference proteome</keyword>
<dbReference type="InterPro" id="IPR027417">
    <property type="entry name" value="P-loop_NTPase"/>
</dbReference>
<sequence length="793" mass="93275">MPFIYKDIDLEVLEDYVDIEVQFVETSSLKPVHVIKNSKPLEKLNQNYKAIFIGSAGMGKSTFFRYATLSILNNKYPYFLAALKKQIPIFISLKAVPNFGKSPILRTLLEDTSFLRHDGIKKLSSLTAKSKVFFLLDGYDEISFTTSNNHIRYELGLLLSTTMDVDVDEDCIDTKYLQIYKNITRCNVWLSTREEFYRLNPIGIKASSMKESSTRPFSKDFIAVQLRGLGDNRLVLVKKIFDKYRSRSKRFAELLDEEVFIEEIDTHQDEEMVRLSKRPLFLTILCYIHVNHLLENDEKTFAVLPYLNELVLECIKVLLSDLDKFKVREYSAEQKKLAFVKRRSNYLYEKTEFLKYFAFELLLSGENIFNVNSLTKYVRVFFEKHLSNDNTLAIMAELDQPRSNNPTFVMQLILSGVFVVVNANPDNLLYDFPHRRFKEVLATEALKNPHMFDYFISKIKSRNLSEFVLIVFKYYKERQDDIMKSLFDGWDNDEDQLYSSQLIVNIINQNPTFKIDNYILRYLRDVIDANSYNKIYTELVLKSKDNFYAIKSLILDNIERYIIEGSLHSVNTILELGEFVNPNFLQTQLGQFREKYLSLEIQITLKKFELKSFIHQGTFIDIAHNQEHDEIFFIALSSITDVSLNDSFYISFFESLKLNQIISFWYLLFINNKNFSGKRKSSVFDIYQLVFTAFLNSQTATGFIDFTTKTLLTDLKSFRRILDSKDEKTDIEKLKLLEKEVEGLEIIIEKVKTISDSEWQDAKYLHFKYSKSRFEYLKDRLDFYKFYNVETID</sequence>
<evidence type="ECO:0000313" key="1">
    <source>
        <dbReference type="EMBL" id="MVN92664.1"/>
    </source>
</evidence>
<dbReference type="OrthoDB" id="1488560at2"/>
<organism evidence="1 2">
    <name type="scientific">Mucilaginibacter aquatilis</name>
    <dbReference type="NCBI Taxonomy" id="1517760"/>
    <lineage>
        <taxon>Bacteria</taxon>
        <taxon>Pseudomonadati</taxon>
        <taxon>Bacteroidota</taxon>
        <taxon>Sphingobacteriia</taxon>
        <taxon>Sphingobacteriales</taxon>
        <taxon>Sphingobacteriaceae</taxon>
        <taxon>Mucilaginibacter</taxon>
    </lineage>
</organism>
<evidence type="ECO:0008006" key="3">
    <source>
        <dbReference type="Google" id="ProtNLM"/>
    </source>
</evidence>
<proteinExistence type="predicted"/>
<dbReference type="RefSeq" id="WP_157542989.1">
    <property type="nucleotide sequence ID" value="NZ_WQLA01000007.1"/>
</dbReference>
<protein>
    <recommendedName>
        <fullName evidence="3">NACHT domain-containing protein</fullName>
    </recommendedName>
</protein>
<evidence type="ECO:0000313" key="2">
    <source>
        <dbReference type="Proteomes" id="UP000434850"/>
    </source>
</evidence>
<dbReference type="Proteomes" id="UP000434850">
    <property type="component" value="Unassembled WGS sequence"/>
</dbReference>
<accession>A0A6I4IRD1</accession>
<dbReference type="Gene3D" id="3.40.50.300">
    <property type="entry name" value="P-loop containing nucleotide triphosphate hydrolases"/>
    <property type="match status" value="1"/>
</dbReference>
<gene>
    <name evidence="1" type="ORF">GO816_16120</name>
</gene>
<comment type="caution">
    <text evidence="1">The sequence shown here is derived from an EMBL/GenBank/DDBJ whole genome shotgun (WGS) entry which is preliminary data.</text>
</comment>
<reference evidence="1 2" key="1">
    <citation type="submission" date="2019-12" db="EMBL/GenBank/DDBJ databases">
        <title>Mucilaginibacter sp. HME9299 genome sequencing and assembly.</title>
        <authorList>
            <person name="Kang H."/>
            <person name="Kim H."/>
            <person name="Joh K."/>
        </authorList>
    </citation>
    <scope>NUCLEOTIDE SEQUENCE [LARGE SCALE GENOMIC DNA]</scope>
    <source>
        <strain evidence="1 2">HME9299</strain>
    </source>
</reference>
<dbReference type="EMBL" id="WQLA01000007">
    <property type="protein sequence ID" value="MVN92664.1"/>
    <property type="molecule type" value="Genomic_DNA"/>
</dbReference>
<dbReference type="AlphaFoldDB" id="A0A6I4IRD1"/>
<name>A0A6I4IRD1_9SPHI</name>